<dbReference type="InterPro" id="IPR001851">
    <property type="entry name" value="ABC_transp_permease"/>
</dbReference>
<dbReference type="PANTHER" id="PTHR32196:SF21">
    <property type="entry name" value="ABC TRANSPORTER PERMEASE PROTEIN YPHD-RELATED"/>
    <property type="match status" value="1"/>
</dbReference>
<feature type="transmembrane region" description="Helical" evidence="9">
    <location>
        <begin position="109"/>
        <end position="128"/>
    </location>
</feature>
<feature type="transmembrane region" description="Helical" evidence="9">
    <location>
        <begin position="255"/>
        <end position="276"/>
    </location>
</feature>
<sequence length="335" mass="35200">MMTTQTAKTGLNLRNPAFWQDNGTVVVLIAFIILATAVSGGVFIRPDNLITIAYQASIVGVLVLGQSLVVISGGLDLSMVGILILSAVIMGGAGSEQQSMMLLGGLPYIGLWPAIIAGFLTALLFGLLNGLMVTRLHIPAFIATLASTLLLGGIILLTTGGAPIYYPDPFFTHFGNSIWLGLPAPIYLFIAMTLITWWMLNRTRFGRKLYAIGANARASHYSGVAVNNVRLCVYMLSGLAAGVAGFMFLSRTGYIAAASGGDMLMTTIASLVVGGISLSGGFGGIKHAISGVLLLAALSNLMNILLISPYVQNAINGFVILIAVSVYSHIHHDRA</sequence>
<gene>
    <name evidence="11" type="ORF">CTZ24_24905</name>
    <name evidence="10" type="ORF">Q3404_08495</name>
</gene>
<feature type="transmembrane region" description="Helical" evidence="9">
    <location>
        <begin position="56"/>
        <end position="89"/>
    </location>
</feature>
<dbReference type="GO" id="GO:0005886">
    <property type="term" value="C:plasma membrane"/>
    <property type="evidence" value="ECO:0007669"/>
    <property type="project" value="UniProtKB-SubCell"/>
</dbReference>
<evidence type="ECO:0000313" key="13">
    <source>
        <dbReference type="Proteomes" id="UP001171299"/>
    </source>
</evidence>
<feature type="transmembrane region" description="Helical" evidence="9">
    <location>
        <begin position="140"/>
        <end position="166"/>
    </location>
</feature>
<dbReference type="GO" id="GO:0022857">
    <property type="term" value="F:transmembrane transporter activity"/>
    <property type="evidence" value="ECO:0007669"/>
    <property type="project" value="InterPro"/>
</dbReference>
<dbReference type="Proteomes" id="UP000424872">
    <property type="component" value="Plasmid pMSR2C"/>
</dbReference>
<keyword evidence="11" id="KW-0614">Plasmid</keyword>
<evidence type="ECO:0000313" key="12">
    <source>
        <dbReference type="Proteomes" id="UP000424872"/>
    </source>
</evidence>
<organism evidence="11 12">
    <name type="scientific">Pantoea phytobeneficialis</name>
    <dbReference type="NCBI Taxonomy" id="2052056"/>
    <lineage>
        <taxon>Bacteria</taxon>
        <taxon>Pseudomonadati</taxon>
        <taxon>Pseudomonadota</taxon>
        <taxon>Gammaproteobacteria</taxon>
        <taxon>Enterobacterales</taxon>
        <taxon>Erwiniaceae</taxon>
        <taxon>Pantoea</taxon>
    </lineage>
</organism>
<keyword evidence="13" id="KW-1185">Reference proteome</keyword>
<dbReference type="EMBL" id="CP024639">
    <property type="protein sequence ID" value="QGR09704.1"/>
    <property type="molecule type" value="Genomic_DNA"/>
</dbReference>
<dbReference type="KEGG" id="ppho:CTZ24_24905"/>
<feature type="transmembrane region" description="Helical" evidence="9">
    <location>
        <begin position="178"/>
        <end position="200"/>
    </location>
</feature>
<evidence type="ECO:0000256" key="6">
    <source>
        <dbReference type="ARBA" id="ARBA00022692"/>
    </source>
</evidence>
<comment type="subcellular location">
    <subcellularLocation>
        <location evidence="1">Cell inner membrane</location>
        <topology evidence="1">Multi-pass membrane protein</topology>
    </subcellularLocation>
</comment>
<feature type="transmembrane region" description="Helical" evidence="9">
    <location>
        <begin position="23"/>
        <end position="44"/>
    </location>
</feature>
<keyword evidence="7 9" id="KW-1133">Transmembrane helix</keyword>
<evidence type="ECO:0000256" key="7">
    <source>
        <dbReference type="ARBA" id="ARBA00022989"/>
    </source>
</evidence>
<keyword evidence="3" id="KW-0813">Transport</keyword>
<evidence type="ECO:0000256" key="3">
    <source>
        <dbReference type="ARBA" id="ARBA00022448"/>
    </source>
</evidence>
<proteinExistence type="inferred from homology"/>
<feature type="transmembrane region" description="Helical" evidence="9">
    <location>
        <begin position="313"/>
        <end position="330"/>
    </location>
</feature>
<keyword evidence="8 9" id="KW-0472">Membrane</keyword>
<dbReference type="RefSeq" id="WP_021183893.1">
    <property type="nucleotide sequence ID" value="NZ_CP024639.1"/>
</dbReference>
<evidence type="ECO:0000256" key="1">
    <source>
        <dbReference type="ARBA" id="ARBA00004429"/>
    </source>
</evidence>
<dbReference type="PANTHER" id="PTHR32196">
    <property type="entry name" value="ABC TRANSPORTER PERMEASE PROTEIN YPHD-RELATED-RELATED"/>
    <property type="match status" value="1"/>
</dbReference>
<protein>
    <submittedName>
        <fullName evidence="11">ABC transporter permease</fullName>
    </submittedName>
</protein>
<feature type="transmembrane region" description="Helical" evidence="9">
    <location>
        <begin position="231"/>
        <end position="249"/>
    </location>
</feature>
<reference evidence="10" key="3">
    <citation type="submission" date="2023-07" db="EMBL/GenBank/DDBJ databases">
        <title>The extreme plant-growth-promoting properties of Pantoea phytobeneficialis PF55 revealed by functional and genomic analysis.</title>
        <authorList>
            <person name="Nascimento F.X."/>
            <person name="Marcio R.J."/>
        </authorList>
    </citation>
    <scope>NUCLEOTIDE SEQUENCE</scope>
    <source>
        <strain evidence="10">PF55</strain>
    </source>
</reference>
<comment type="similarity">
    <text evidence="2">Belongs to the binding-protein-dependent transport system permease family. AraH/RbsC subfamily.</text>
</comment>
<keyword evidence="5" id="KW-0997">Cell inner membrane</keyword>
<dbReference type="Proteomes" id="UP001171299">
    <property type="component" value="Unassembled WGS sequence"/>
</dbReference>
<geneLocation type="plasmid" evidence="11">
    <name>pMSR2C</name>
</geneLocation>
<evidence type="ECO:0000256" key="4">
    <source>
        <dbReference type="ARBA" id="ARBA00022475"/>
    </source>
</evidence>
<dbReference type="EMBL" id="JAUOOM010000006">
    <property type="protein sequence ID" value="MDO6406613.1"/>
    <property type="molecule type" value="Genomic_DNA"/>
</dbReference>
<evidence type="ECO:0000256" key="8">
    <source>
        <dbReference type="ARBA" id="ARBA00023136"/>
    </source>
</evidence>
<geneLocation type="plasmid" evidence="12">
    <name>pmsr2c</name>
</geneLocation>
<accession>A0AAP9KS37</accession>
<dbReference type="Pfam" id="PF02653">
    <property type="entry name" value="BPD_transp_2"/>
    <property type="match status" value="1"/>
</dbReference>
<keyword evidence="6 9" id="KW-0812">Transmembrane</keyword>
<dbReference type="CDD" id="cd06579">
    <property type="entry name" value="TM_PBP1_transp_AraH_like"/>
    <property type="match status" value="1"/>
</dbReference>
<reference evidence="12" key="1">
    <citation type="submission" date="2017-11" db="EMBL/GenBank/DDBJ databases">
        <title>Genome sequence of Pantoea sp. MSR2.</title>
        <authorList>
            <person name="Nascimento F.X."/>
        </authorList>
    </citation>
    <scope>NUCLEOTIDE SEQUENCE [LARGE SCALE GENOMIC DNA]</scope>
    <source>
        <strain evidence="12">MSR2</strain>
        <plasmid evidence="12">pmsr2c</plasmid>
    </source>
</reference>
<keyword evidence="4" id="KW-1003">Cell membrane</keyword>
<evidence type="ECO:0000313" key="11">
    <source>
        <dbReference type="EMBL" id="QGR09704.1"/>
    </source>
</evidence>
<name>A0AAP9KS37_9GAMM</name>
<evidence type="ECO:0000256" key="5">
    <source>
        <dbReference type="ARBA" id="ARBA00022519"/>
    </source>
</evidence>
<evidence type="ECO:0000256" key="9">
    <source>
        <dbReference type="SAM" id="Phobius"/>
    </source>
</evidence>
<evidence type="ECO:0000256" key="2">
    <source>
        <dbReference type="ARBA" id="ARBA00007942"/>
    </source>
</evidence>
<evidence type="ECO:0000313" key="10">
    <source>
        <dbReference type="EMBL" id="MDO6406613.1"/>
    </source>
</evidence>
<reference evidence="11" key="2">
    <citation type="journal article" date="2020" name="Environ. Microbiol.">
        <title>The extreme plant-growth-promoting properties of Pantoea phytobeneficialis MSR2 revealed by functional and genomic analysis.</title>
        <authorList>
            <person name="Nascimento F.X."/>
            <person name="Hernandez A.G."/>
            <person name="Glick B.R."/>
            <person name="Rossi M.J."/>
        </authorList>
    </citation>
    <scope>NUCLEOTIDE SEQUENCE</scope>
    <source>
        <strain evidence="11">MSR2</strain>
    </source>
</reference>
<dbReference type="AlphaFoldDB" id="A0AAP9KS37"/>